<accession>A0A9D4T8I4</accession>
<dbReference type="AlphaFoldDB" id="A0A9D4T8I4"/>
<sequence length="344" mass="39118">MEAIETATDVWDSTEVIVVLHAGLSDIQDDTFPHDSTGRFRSQITSWKARAKGHFFVVYGVPEVGPKDDTMWIKCELWNQNLRQICSDIGTRVEFVSVTKALQDKKNGTSYSESRKGGGIGFLWKTRSASKKLDSPCVEHMWVEGYLQGLPVLVGVVYFAVSAGADAGNSSMVQCIREDVARWASQREVLIMGDFNGHLQALDGFQDTNGELLLTLAPRRLTHMNIDENGEFSIGSDHNRIKLSFSRSSWRTIAKEHRNPAERHLSQSEYAAVAEAFEQNFQPTEPPTYDQFVLELRRIMKKHEIRVNSRGGLRRKGWWDEEFLRVAIFKIEFPLDMSKQQICD</sequence>
<reference evidence="1" key="1">
    <citation type="journal article" date="2020" name="Cell">
        <title>Large-Scale Comparative Analyses of Tick Genomes Elucidate Their Genetic Diversity and Vector Capacities.</title>
        <authorList>
            <consortium name="Tick Genome and Microbiome Consortium (TIGMIC)"/>
            <person name="Jia N."/>
            <person name="Wang J."/>
            <person name="Shi W."/>
            <person name="Du L."/>
            <person name="Sun Y."/>
            <person name="Zhan W."/>
            <person name="Jiang J.F."/>
            <person name="Wang Q."/>
            <person name="Zhang B."/>
            <person name="Ji P."/>
            <person name="Bell-Sakyi L."/>
            <person name="Cui X.M."/>
            <person name="Yuan T.T."/>
            <person name="Jiang B.G."/>
            <person name="Yang W.F."/>
            <person name="Lam T.T."/>
            <person name="Chang Q.C."/>
            <person name="Ding S.J."/>
            <person name="Wang X.J."/>
            <person name="Zhu J.G."/>
            <person name="Ruan X.D."/>
            <person name="Zhao L."/>
            <person name="Wei J.T."/>
            <person name="Ye R.Z."/>
            <person name="Que T.C."/>
            <person name="Du C.H."/>
            <person name="Zhou Y.H."/>
            <person name="Cheng J.X."/>
            <person name="Dai P.F."/>
            <person name="Guo W.B."/>
            <person name="Han X.H."/>
            <person name="Huang E.J."/>
            <person name="Li L.F."/>
            <person name="Wei W."/>
            <person name="Gao Y.C."/>
            <person name="Liu J.Z."/>
            <person name="Shao H.Z."/>
            <person name="Wang X."/>
            <person name="Wang C.C."/>
            <person name="Yang T.C."/>
            <person name="Huo Q.B."/>
            <person name="Li W."/>
            <person name="Chen H.Y."/>
            <person name="Chen S.E."/>
            <person name="Zhou L.G."/>
            <person name="Ni X.B."/>
            <person name="Tian J.H."/>
            <person name="Sheng Y."/>
            <person name="Liu T."/>
            <person name="Pan Y.S."/>
            <person name="Xia L.Y."/>
            <person name="Li J."/>
            <person name="Zhao F."/>
            <person name="Cao W.C."/>
        </authorList>
    </citation>
    <scope>NUCLEOTIDE SEQUENCE</scope>
    <source>
        <strain evidence="1">Rsan-2018</strain>
    </source>
</reference>
<organism evidence="1 2">
    <name type="scientific">Rhipicephalus sanguineus</name>
    <name type="common">Brown dog tick</name>
    <name type="synonym">Ixodes sanguineus</name>
    <dbReference type="NCBI Taxonomy" id="34632"/>
    <lineage>
        <taxon>Eukaryota</taxon>
        <taxon>Metazoa</taxon>
        <taxon>Ecdysozoa</taxon>
        <taxon>Arthropoda</taxon>
        <taxon>Chelicerata</taxon>
        <taxon>Arachnida</taxon>
        <taxon>Acari</taxon>
        <taxon>Parasitiformes</taxon>
        <taxon>Ixodida</taxon>
        <taxon>Ixodoidea</taxon>
        <taxon>Ixodidae</taxon>
        <taxon>Rhipicephalinae</taxon>
        <taxon>Rhipicephalus</taxon>
        <taxon>Rhipicephalus</taxon>
    </lineage>
</organism>
<dbReference type="Proteomes" id="UP000821837">
    <property type="component" value="Chromosome 1"/>
</dbReference>
<evidence type="ECO:0000313" key="1">
    <source>
        <dbReference type="EMBL" id="KAH7982310.1"/>
    </source>
</evidence>
<reference evidence="1" key="2">
    <citation type="submission" date="2021-09" db="EMBL/GenBank/DDBJ databases">
        <authorList>
            <person name="Jia N."/>
            <person name="Wang J."/>
            <person name="Shi W."/>
            <person name="Du L."/>
            <person name="Sun Y."/>
            <person name="Zhan W."/>
            <person name="Jiang J."/>
            <person name="Wang Q."/>
            <person name="Zhang B."/>
            <person name="Ji P."/>
            <person name="Sakyi L.B."/>
            <person name="Cui X."/>
            <person name="Yuan T."/>
            <person name="Jiang B."/>
            <person name="Yang W."/>
            <person name="Lam T.T.-Y."/>
            <person name="Chang Q."/>
            <person name="Ding S."/>
            <person name="Wang X."/>
            <person name="Zhu J."/>
            <person name="Ruan X."/>
            <person name="Zhao L."/>
            <person name="Wei J."/>
            <person name="Que T."/>
            <person name="Du C."/>
            <person name="Cheng J."/>
            <person name="Dai P."/>
            <person name="Han X."/>
            <person name="Huang E."/>
            <person name="Gao Y."/>
            <person name="Liu J."/>
            <person name="Shao H."/>
            <person name="Ye R."/>
            <person name="Li L."/>
            <person name="Wei W."/>
            <person name="Wang X."/>
            <person name="Wang C."/>
            <person name="Huo Q."/>
            <person name="Li W."/>
            <person name="Guo W."/>
            <person name="Chen H."/>
            <person name="Chen S."/>
            <person name="Zhou L."/>
            <person name="Zhou L."/>
            <person name="Ni X."/>
            <person name="Tian J."/>
            <person name="Zhou Y."/>
            <person name="Sheng Y."/>
            <person name="Liu T."/>
            <person name="Pan Y."/>
            <person name="Xia L."/>
            <person name="Li J."/>
            <person name="Zhao F."/>
            <person name="Cao W."/>
        </authorList>
    </citation>
    <scope>NUCLEOTIDE SEQUENCE</scope>
    <source>
        <strain evidence="1">Rsan-2018</strain>
        <tissue evidence="1">Larvae</tissue>
    </source>
</reference>
<evidence type="ECO:0000313" key="2">
    <source>
        <dbReference type="Proteomes" id="UP000821837"/>
    </source>
</evidence>
<comment type="caution">
    <text evidence="1">The sequence shown here is derived from an EMBL/GenBank/DDBJ whole genome shotgun (WGS) entry which is preliminary data.</text>
</comment>
<dbReference type="InterPro" id="IPR036691">
    <property type="entry name" value="Endo/exonu/phosph_ase_sf"/>
</dbReference>
<proteinExistence type="predicted"/>
<protein>
    <recommendedName>
        <fullName evidence="3">Endonuclease/exonuclease/phosphatase domain-containing protein</fullName>
    </recommendedName>
</protein>
<gene>
    <name evidence="1" type="ORF">HPB52_003918</name>
</gene>
<evidence type="ECO:0008006" key="3">
    <source>
        <dbReference type="Google" id="ProtNLM"/>
    </source>
</evidence>
<dbReference type="Gene3D" id="3.60.10.10">
    <property type="entry name" value="Endonuclease/exonuclease/phosphatase"/>
    <property type="match status" value="1"/>
</dbReference>
<keyword evidence="2" id="KW-1185">Reference proteome</keyword>
<dbReference type="SUPFAM" id="SSF56219">
    <property type="entry name" value="DNase I-like"/>
    <property type="match status" value="1"/>
</dbReference>
<name>A0A9D4T8I4_RHISA</name>
<dbReference type="EMBL" id="JABSTV010001245">
    <property type="protein sequence ID" value="KAH7982310.1"/>
    <property type="molecule type" value="Genomic_DNA"/>
</dbReference>